<dbReference type="Proteomes" id="UP000283650">
    <property type="component" value="Unassembled WGS sequence"/>
</dbReference>
<reference evidence="1 2" key="1">
    <citation type="submission" date="2016-10" db="EMBL/GenBank/DDBJ databases">
        <title>Comparative genome analysis of multiple Pseudomonas spp. focuses on biocontrol and plant growth promoting traits.</title>
        <authorList>
            <person name="Tao X.-Y."/>
            <person name="Taylor C.G."/>
        </authorList>
    </citation>
    <scope>NUCLEOTIDE SEQUENCE [LARGE SCALE GENOMIC DNA]</scope>
    <source>
        <strain evidence="1 2">2F9</strain>
    </source>
</reference>
<dbReference type="Pfam" id="PF02413">
    <property type="entry name" value="Caudo_TAP"/>
    <property type="match status" value="1"/>
</dbReference>
<organism evidence="1 2">
    <name type="scientific">Pseudomonas fluorescens</name>
    <dbReference type="NCBI Taxonomy" id="294"/>
    <lineage>
        <taxon>Bacteria</taxon>
        <taxon>Pseudomonadati</taxon>
        <taxon>Pseudomonadota</taxon>
        <taxon>Gammaproteobacteria</taxon>
        <taxon>Pseudomonadales</taxon>
        <taxon>Pseudomonadaceae</taxon>
        <taxon>Pseudomonas</taxon>
    </lineage>
</organism>
<comment type="caution">
    <text evidence="1">The sequence shown here is derived from an EMBL/GenBank/DDBJ whole genome shotgun (WGS) entry which is preliminary data.</text>
</comment>
<evidence type="ECO:0000313" key="2">
    <source>
        <dbReference type="Proteomes" id="UP000283650"/>
    </source>
</evidence>
<dbReference type="InterPro" id="IPR003458">
    <property type="entry name" value="Phage_T4_Gp38_tail_assem"/>
</dbReference>
<proteinExistence type="predicted"/>
<dbReference type="AlphaFoldDB" id="A0A423NIP6"/>
<dbReference type="RefSeq" id="WP_123374601.1">
    <property type="nucleotide sequence ID" value="NZ_MOBY01000001.1"/>
</dbReference>
<evidence type="ECO:0008006" key="3">
    <source>
        <dbReference type="Google" id="ProtNLM"/>
    </source>
</evidence>
<gene>
    <name evidence="1" type="ORF">BK672_00460</name>
</gene>
<name>A0A423NIP6_PSEFL</name>
<dbReference type="EMBL" id="MOBY01000001">
    <property type="protein sequence ID" value="RON98121.1"/>
    <property type="molecule type" value="Genomic_DNA"/>
</dbReference>
<evidence type="ECO:0000313" key="1">
    <source>
        <dbReference type="EMBL" id="RON98121.1"/>
    </source>
</evidence>
<accession>A0A423NIP6</accession>
<protein>
    <recommendedName>
        <fullName evidence="3">Phage tail protein</fullName>
    </recommendedName>
</protein>
<sequence length="142" mass="16136">MNRYVFIALFNLKVYQILDTDEAMPVNPPDGVWGEWADATGNTTVQVGWNAFRVSDHWEFVAPTYDQLVREGQAMATILLADTQKWLLLNPFDYKVDLGVATPAEEAALLAFKQYVVAVSEYKNQPDFPYTITWPAIPFPFV</sequence>